<name>A0AAV4CYS0_9GAST</name>
<keyword evidence="2" id="KW-1185">Reference proteome</keyword>
<dbReference type="AlphaFoldDB" id="A0AAV4CYS0"/>
<dbReference type="Proteomes" id="UP000735302">
    <property type="component" value="Unassembled WGS sequence"/>
</dbReference>
<evidence type="ECO:0000313" key="2">
    <source>
        <dbReference type="Proteomes" id="UP000735302"/>
    </source>
</evidence>
<reference evidence="1 2" key="1">
    <citation type="journal article" date="2021" name="Elife">
        <title>Chloroplast acquisition without the gene transfer in kleptoplastic sea slugs, Plakobranchus ocellatus.</title>
        <authorList>
            <person name="Maeda T."/>
            <person name="Takahashi S."/>
            <person name="Yoshida T."/>
            <person name="Shimamura S."/>
            <person name="Takaki Y."/>
            <person name="Nagai Y."/>
            <person name="Toyoda A."/>
            <person name="Suzuki Y."/>
            <person name="Arimoto A."/>
            <person name="Ishii H."/>
            <person name="Satoh N."/>
            <person name="Nishiyama T."/>
            <person name="Hasebe M."/>
            <person name="Maruyama T."/>
            <person name="Minagawa J."/>
            <person name="Obokata J."/>
            <person name="Shigenobu S."/>
        </authorList>
    </citation>
    <scope>NUCLEOTIDE SEQUENCE [LARGE SCALE GENOMIC DNA]</scope>
</reference>
<gene>
    <name evidence="1" type="ORF">PoB_006357200</name>
</gene>
<accession>A0AAV4CYS0</accession>
<organism evidence="1 2">
    <name type="scientific">Plakobranchus ocellatus</name>
    <dbReference type="NCBI Taxonomy" id="259542"/>
    <lineage>
        <taxon>Eukaryota</taxon>
        <taxon>Metazoa</taxon>
        <taxon>Spiralia</taxon>
        <taxon>Lophotrochozoa</taxon>
        <taxon>Mollusca</taxon>
        <taxon>Gastropoda</taxon>
        <taxon>Heterobranchia</taxon>
        <taxon>Euthyneura</taxon>
        <taxon>Panpulmonata</taxon>
        <taxon>Sacoglossa</taxon>
        <taxon>Placobranchoidea</taxon>
        <taxon>Plakobranchidae</taxon>
        <taxon>Plakobranchus</taxon>
    </lineage>
</organism>
<evidence type="ECO:0000313" key="1">
    <source>
        <dbReference type="EMBL" id="GFO37067.1"/>
    </source>
</evidence>
<protein>
    <submittedName>
        <fullName evidence="1">Uncharacterized protein</fullName>
    </submittedName>
</protein>
<proteinExistence type="predicted"/>
<comment type="caution">
    <text evidence="1">The sequence shown here is derived from an EMBL/GenBank/DDBJ whole genome shotgun (WGS) entry which is preliminary data.</text>
</comment>
<dbReference type="EMBL" id="BLXT01007171">
    <property type="protein sequence ID" value="GFO37067.1"/>
    <property type="molecule type" value="Genomic_DNA"/>
</dbReference>
<sequence>MHVLENFNGDETIHIHENKEAGKLHVQVNFKADDNYGRARELRGRRERFTCTRTSTETRAMHESFDGVKNDARNLKQLNTSVLKDMLKKLLVNNNR</sequence>